<gene>
    <name evidence="2" type="ORF">THAOC_18128</name>
</gene>
<sequence>MSIQGRIRVGKLEIAYNYAQEKFSWNEANEKIVYFDQLPLTKKVWDRVHLDKGVFARKNLYFDEIKQYINKSQLFKISEDDFILGYLKECKRFNSGLRLPPEMMKTSKTGGNPQLTTESGAIIRHILHDNPFIGYASFNILLQYFSVLLCDRVLAEKDFPSISTIRHAICRLDNFDLYDLGQMVLKHVSSRSKFGNRIMIGAGSDDTKHDKKDAKSHFFAIVGSRGQPDPENPYMIDPFVFPLTAGRGISSNSDGNATLNIESMAPLPPEVIASLSVFSSDQAPDALKEGRLTIEKARATAEERGCGELTFVNGVELRPTSIPDSFHNHQNSAKHFSEAAMGKTEAGQHDQNHHRQFIQNDWDIFIRNPGLYYNTAKRILGDLWDAEDGFQPSQKREINTRFGSNGRACGTIVQGYYVRNEQGVNFWTLLYSELKDYFCDFRSQRCQEQIEMIENESIVTNMHLEYEVGTFFNAHENFHNRPGELCQHATFKTLELPFELLDHSYPFWTACCEDWTKHLVLTSRYLDSLESEAETADDEDKKRLQNIVKLKKEQIDAGVKAGSDELLKLVDMFYNPGLLVLFFTHPIYGPCAARAMLQRAKLGGLDLDEVFEHDADNAGSINVDLTWQFLDEDSKSDWEKACYAKLEGKESDCAHFLRQYGLMNAKIRDDLKMLVMERGGHARSNESDTRLMDFRDVHEPVFDCIHSAFALTFSATRIFESAHGFNRLTWDTQRPQERIDNQIRYMMITSHEQRFERRGRVYSRMAVDEDEFKEGKRGTASHKDSKPSQILAGEQVRNMVIRKYTSSKVAARIPEDILAENTVSAIVKSSKLRKKDIVYEAKTVNDALQRQSKKRRNKRTKNKTVDEARQSARNLEIAHDRDWRGREQKTRKQAMLQICTKNWWKGVPRTMIEGEMKRVIPLFWKTFGKHLRKNKGSGTSAIYLKPGKASQGDNHQNNLGMFLQLVKNIAKGKENNTLSTKSRAKKLKEMKATEYDLLSEFILVDESQHHEDTLTKTQERIEMHRGIARATGTAISSHAHWNRKLPAFEERTVKFVSTETREEMAEEVAAALGMLDDDSDTGPTEYMDEEYCSGSEEEEEEDSSDEEDTQSGEEEDDRENPDMAWKAEEQQAYAGGLMLNEGLQVIGANAFNGCESLRSVTLPLTVTELGWRAFVDCSSLIELQLNEGLKVIASCAFQGCKSLQSVTLPSTVTELGDGIFNCCSSLIEVYLNEGLQNIGASAFAFCSALRSVTIPSTVTELGVMAFSDCNKLSEVIFLEGQRLLNQEFFACGFRREEQGLLNQEALNEMFYDEDGDFAFDGCTELRTIKISISWAVSERMARLPHKCMLSVEERIHYLSRFEFVLLQDGEFLACFPVVVSRAPGVNADGDYDNETEDERYEVLDTNLETARSLYQVLQLIAFHELKESSILLELAIWKSRIDGTMSIAREDCRVAIPDLELERPTKQANRALGRGFPCESSESKPHEFFTTASNCDLLTNCTPPARRQTSDPTKYHSKVALHNLKCTMEVAEGCNPEQNRPSIPILASVKAVDPAITDDFGLKVERCPTPPNYTANGTPPFADRSLFNPCYPKHYYGKAYWVKCDSKVDSGQGAERSRRPPLPSMLSDRERSQAGEKSWRSEDKGVTRFLGVHTDERARNGDVGKNSSSSERGGGGAGRKTSLGKERGTKSEFRA</sequence>
<dbReference type="InterPro" id="IPR026906">
    <property type="entry name" value="LRR_5"/>
</dbReference>
<dbReference type="InterPro" id="IPR053139">
    <property type="entry name" value="Surface_bspA-like"/>
</dbReference>
<organism evidence="2 3">
    <name type="scientific">Thalassiosira oceanica</name>
    <name type="common">Marine diatom</name>
    <dbReference type="NCBI Taxonomy" id="159749"/>
    <lineage>
        <taxon>Eukaryota</taxon>
        <taxon>Sar</taxon>
        <taxon>Stramenopiles</taxon>
        <taxon>Ochrophyta</taxon>
        <taxon>Bacillariophyta</taxon>
        <taxon>Coscinodiscophyceae</taxon>
        <taxon>Thalassiosirophycidae</taxon>
        <taxon>Thalassiosirales</taxon>
        <taxon>Thalassiosiraceae</taxon>
        <taxon>Thalassiosira</taxon>
    </lineage>
</organism>
<feature type="compositionally biased region" description="Acidic residues" evidence="1">
    <location>
        <begin position="1075"/>
        <end position="1119"/>
    </location>
</feature>
<dbReference type="PANTHER" id="PTHR45661:SF3">
    <property type="entry name" value="IG-LIKE DOMAIN-CONTAINING PROTEIN"/>
    <property type="match status" value="1"/>
</dbReference>
<dbReference type="PANTHER" id="PTHR45661">
    <property type="entry name" value="SURFACE ANTIGEN"/>
    <property type="match status" value="1"/>
</dbReference>
<dbReference type="Pfam" id="PF13306">
    <property type="entry name" value="LRR_5"/>
    <property type="match status" value="1"/>
</dbReference>
<accession>K0S8W4</accession>
<feature type="compositionally biased region" description="Basic and acidic residues" evidence="1">
    <location>
        <begin position="1627"/>
        <end position="1646"/>
    </location>
</feature>
<feature type="region of interest" description="Disordered" evidence="1">
    <location>
        <begin position="1610"/>
        <end position="1695"/>
    </location>
</feature>
<dbReference type="SUPFAM" id="SSF52058">
    <property type="entry name" value="L domain-like"/>
    <property type="match status" value="1"/>
</dbReference>
<name>K0S8W4_THAOC</name>
<dbReference type="EMBL" id="AGNL01020062">
    <property type="protein sequence ID" value="EJK61394.1"/>
    <property type="molecule type" value="Genomic_DNA"/>
</dbReference>
<proteinExistence type="predicted"/>
<feature type="region of interest" description="Disordered" evidence="1">
    <location>
        <begin position="848"/>
        <end position="869"/>
    </location>
</feature>
<dbReference type="Gene3D" id="3.80.10.10">
    <property type="entry name" value="Ribonuclease Inhibitor"/>
    <property type="match status" value="1"/>
</dbReference>
<protein>
    <submittedName>
        <fullName evidence="2">Uncharacterized protein</fullName>
    </submittedName>
</protein>
<evidence type="ECO:0000313" key="2">
    <source>
        <dbReference type="EMBL" id="EJK61394.1"/>
    </source>
</evidence>
<evidence type="ECO:0000256" key="1">
    <source>
        <dbReference type="SAM" id="MobiDB-lite"/>
    </source>
</evidence>
<reference evidence="2 3" key="1">
    <citation type="journal article" date="2012" name="Genome Biol.">
        <title>Genome and low-iron response of an oceanic diatom adapted to chronic iron limitation.</title>
        <authorList>
            <person name="Lommer M."/>
            <person name="Specht M."/>
            <person name="Roy A.S."/>
            <person name="Kraemer L."/>
            <person name="Andreson R."/>
            <person name="Gutowska M.A."/>
            <person name="Wolf J."/>
            <person name="Bergner S.V."/>
            <person name="Schilhabel M.B."/>
            <person name="Klostermeier U.C."/>
            <person name="Beiko R.G."/>
            <person name="Rosenstiel P."/>
            <person name="Hippler M."/>
            <person name="Laroche J."/>
        </authorList>
    </citation>
    <scope>NUCLEOTIDE SEQUENCE [LARGE SCALE GENOMIC DNA]</scope>
    <source>
        <strain evidence="2 3">CCMP1005</strain>
    </source>
</reference>
<feature type="compositionally biased region" description="Basic and acidic residues" evidence="1">
    <location>
        <begin position="1653"/>
        <end position="1662"/>
    </location>
</feature>
<comment type="caution">
    <text evidence="2">The sequence shown here is derived from an EMBL/GenBank/DDBJ whole genome shotgun (WGS) entry which is preliminary data.</text>
</comment>
<keyword evidence="3" id="KW-1185">Reference proteome</keyword>
<evidence type="ECO:0000313" key="3">
    <source>
        <dbReference type="Proteomes" id="UP000266841"/>
    </source>
</evidence>
<dbReference type="Proteomes" id="UP000266841">
    <property type="component" value="Unassembled WGS sequence"/>
</dbReference>
<dbReference type="InterPro" id="IPR032675">
    <property type="entry name" value="LRR_dom_sf"/>
</dbReference>
<feature type="compositionally biased region" description="Basic and acidic residues" evidence="1">
    <location>
        <begin position="1683"/>
        <end position="1695"/>
    </location>
</feature>
<feature type="compositionally biased region" description="Basic residues" evidence="1">
    <location>
        <begin position="851"/>
        <end position="862"/>
    </location>
</feature>
<feature type="region of interest" description="Disordered" evidence="1">
    <location>
        <begin position="1073"/>
        <end position="1122"/>
    </location>
</feature>